<sequence>MERNSQLKAGETGAWVSIIAYIFLSSCKLAAGKIGNSEGLMADGLNNLTDVVASIAVLIGLKISRKPPDKDHHYGHYRAETIASLVAAFIMLGVGIEVLINGIQSFFEGDKPVPGWLAAWTALGSAVVMFGVYSYNKRLAKKINSAAIHAVAQDNRSDALVSIGALAGIIGSKMGIVWLDMLAAIAVGFIICKTAWEIFREASHALTDGFDISKVPGLKETINLTAGVIGVTEIKARTHGNQTLIESTILVEPTLTIIEGHAITEAVEKVLKTKHGVGYAIIHVEPYSGTEIQNARNGQPISKAKNPDF</sequence>
<dbReference type="InterPro" id="IPR036837">
    <property type="entry name" value="Cation_efflux_CTD_sf"/>
</dbReference>
<dbReference type="FunFam" id="1.20.1510.10:FF:000006">
    <property type="entry name" value="Divalent cation efflux transporter"/>
    <property type="match status" value="1"/>
</dbReference>
<dbReference type="Pfam" id="PF16916">
    <property type="entry name" value="ZT_dimer"/>
    <property type="match status" value="1"/>
</dbReference>
<evidence type="ECO:0000313" key="11">
    <source>
        <dbReference type="Proteomes" id="UP000257144"/>
    </source>
</evidence>
<dbReference type="AlphaFoldDB" id="A0A3D8GLJ8"/>
<evidence type="ECO:0000259" key="9">
    <source>
        <dbReference type="Pfam" id="PF16916"/>
    </source>
</evidence>
<keyword evidence="4 7" id="KW-0812">Transmembrane</keyword>
<dbReference type="SUPFAM" id="SSF161111">
    <property type="entry name" value="Cation efflux protein transmembrane domain-like"/>
    <property type="match status" value="1"/>
</dbReference>
<feature type="transmembrane region" description="Helical" evidence="7">
    <location>
        <begin position="115"/>
        <end position="135"/>
    </location>
</feature>
<accession>A0A3D8GLJ8</accession>
<dbReference type="Gene3D" id="1.20.1510.10">
    <property type="entry name" value="Cation efflux protein transmembrane domain"/>
    <property type="match status" value="1"/>
</dbReference>
<comment type="caution">
    <text evidence="10">The sequence shown here is derived from an EMBL/GenBank/DDBJ whole genome shotgun (WGS) entry which is preliminary data.</text>
</comment>
<feature type="domain" description="Cation efflux protein transmembrane" evidence="8">
    <location>
        <begin position="15"/>
        <end position="206"/>
    </location>
</feature>
<dbReference type="GO" id="GO:0008324">
    <property type="term" value="F:monoatomic cation transmembrane transporter activity"/>
    <property type="evidence" value="ECO:0007669"/>
    <property type="project" value="InterPro"/>
</dbReference>
<evidence type="ECO:0000256" key="5">
    <source>
        <dbReference type="ARBA" id="ARBA00022989"/>
    </source>
</evidence>
<dbReference type="InterPro" id="IPR002524">
    <property type="entry name" value="Cation_efflux"/>
</dbReference>
<dbReference type="InterPro" id="IPR050291">
    <property type="entry name" value="CDF_Transporter"/>
</dbReference>
<keyword evidence="5 7" id="KW-1133">Transmembrane helix</keyword>
<keyword evidence="11" id="KW-1185">Reference proteome</keyword>
<dbReference type="Pfam" id="PF01545">
    <property type="entry name" value="Cation_efflux"/>
    <property type="match status" value="1"/>
</dbReference>
<evidence type="ECO:0000256" key="6">
    <source>
        <dbReference type="ARBA" id="ARBA00023136"/>
    </source>
</evidence>
<dbReference type="RefSeq" id="WP_115453583.1">
    <property type="nucleotide sequence ID" value="NZ_QNQT01000011.1"/>
</dbReference>
<evidence type="ECO:0000256" key="1">
    <source>
        <dbReference type="ARBA" id="ARBA00004141"/>
    </source>
</evidence>
<keyword evidence="6 7" id="KW-0472">Membrane</keyword>
<evidence type="ECO:0000256" key="2">
    <source>
        <dbReference type="ARBA" id="ARBA00008114"/>
    </source>
</evidence>
<evidence type="ECO:0000313" key="10">
    <source>
        <dbReference type="EMBL" id="RDU35345.1"/>
    </source>
</evidence>
<name>A0A3D8GLJ8_9BACI</name>
<dbReference type="OrthoDB" id="9806522at2"/>
<dbReference type="Gene3D" id="3.30.70.1350">
    <property type="entry name" value="Cation efflux protein, cytoplasmic domain"/>
    <property type="match status" value="1"/>
</dbReference>
<dbReference type="PANTHER" id="PTHR43840">
    <property type="entry name" value="MITOCHONDRIAL METAL TRANSPORTER 1-RELATED"/>
    <property type="match status" value="1"/>
</dbReference>
<evidence type="ECO:0000259" key="8">
    <source>
        <dbReference type="Pfam" id="PF01545"/>
    </source>
</evidence>
<dbReference type="Proteomes" id="UP000257144">
    <property type="component" value="Unassembled WGS sequence"/>
</dbReference>
<feature type="transmembrane region" description="Helical" evidence="7">
    <location>
        <begin position="12"/>
        <end position="32"/>
    </location>
</feature>
<dbReference type="InterPro" id="IPR027469">
    <property type="entry name" value="Cation_efflux_TMD_sf"/>
</dbReference>
<dbReference type="EMBL" id="QNQT01000011">
    <property type="protein sequence ID" value="RDU35345.1"/>
    <property type="molecule type" value="Genomic_DNA"/>
</dbReference>
<feature type="domain" description="Cation efflux protein cytoplasmic" evidence="9">
    <location>
        <begin position="218"/>
        <end position="287"/>
    </location>
</feature>
<protein>
    <submittedName>
        <fullName evidence="10">Transporter</fullName>
    </submittedName>
</protein>
<dbReference type="NCBIfam" id="TIGR01297">
    <property type="entry name" value="CDF"/>
    <property type="match status" value="1"/>
</dbReference>
<dbReference type="SUPFAM" id="SSF160240">
    <property type="entry name" value="Cation efflux protein cytoplasmic domain-like"/>
    <property type="match status" value="1"/>
</dbReference>
<dbReference type="InterPro" id="IPR027470">
    <property type="entry name" value="Cation_efflux_CTD"/>
</dbReference>
<evidence type="ECO:0000256" key="3">
    <source>
        <dbReference type="ARBA" id="ARBA00022448"/>
    </source>
</evidence>
<comment type="similarity">
    <text evidence="2">Belongs to the cation diffusion facilitator (CDF) transporter (TC 2.A.4) family.</text>
</comment>
<dbReference type="PROSITE" id="PS51257">
    <property type="entry name" value="PROKAR_LIPOPROTEIN"/>
    <property type="match status" value="1"/>
</dbReference>
<comment type="subcellular location">
    <subcellularLocation>
        <location evidence="1">Membrane</location>
        <topology evidence="1">Multi-pass membrane protein</topology>
    </subcellularLocation>
</comment>
<evidence type="ECO:0000256" key="4">
    <source>
        <dbReference type="ARBA" id="ARBA00022692"/>
    </source>
</evidence>
<dbReference type="PANTHER" id="PTHR43840:SF50">
    <property type="entry name" value="MANGANESE EFFLUX SYSTEM PROTEIN MNES"/>
    <property type="match status" value="1"/>
</dbReference>
<feature type="transmembrane region" description="Helical" evidence="7">
    <location>
        <begin position="44"/>
        <end position="61"/>
    </location>
</feature>
<reference evidence="10 11" key="1">
    <citation type="submission" date="2018-07" db="EMBL/GenBank/DDBJ databases">
        <title>Bacillus sp. YLB-04 draft genome sequence.</title>
        <authorList>
            <person name="Yu L."/>
            <person name="Tang X."/>
        </authorList>
    </citation>
    <scope>NUCLEOTIDE SEQUENCE [LARGE SCALE GENOMIC DNA]</scope>
    <source>
        <strain evidence="10 11">YLB-04</strain>
    </source>
</reference>
<dbReference type="InterPro" id="IPR058533">
    <property type="entry name" value="Cation_efflux_TM"/>
</dbReference>
<keyword evidence="3" id="KW-0813">Transport</keyword>
<evidence type="ECO:0000256" key="7">
    <source>
        <dbReference type="SAM" id="Phobius"/>
    </source>
</evidence>
<feature type="transmembrane region" description="Helical" evidence="7">
    <location>
        <begin position="82"/>
        <end position="103"/>
    </location>
</feature>
<gene>
    <name evidence="10" type="ORF">DRW41_18865</name>
</gene>
<proteinExistence type="inferred from homology"/>
<dbReference type="GO" id="GO:0016020">
    <property type="term" value="C:membrane"/>
    <property type="evidence" value="ECO:0007669"/>
    <property type="project" value="UniProtKB-SubCell"/>
</dbReference>
<organism evidence="10 11">
    <name type="scientific">Neobacillus piezotolerans</name>
    <dbReference type="NCBI Taxonomy" id="2259171"/>
    <lineage>
        <taxon>Bacteria</taxon>
        <taxon>Bacillati</taxon>
        <taxon>Bacillota</taxon>
        <taxon>Bacilli</taxon>
        <taxon>Bacillales</taxon>
        <taxon>Bacillaceae</taxon>
        <taxon>Neobacillus</taxon>
    </lineage>
</organism>